<feature type="non-terminal residue" evidence="1">
    <location>
        <position position="120"/>
    </location>
</feature>
<dbReference type="EMBL" id="BARV01023843">
    <property type="protein sequence ID" value="GAI41427.1"/>
    <property type="molecule type" value="Genomic_DNA"/>
</dbReference>
<accession>X1NBM3</accession>
<name>X1NBM3_9ZZZZ</name>
<protein>
    <submittedName>
        <fullName evidence="1">Uncharacterized protein</fullName>
    </submittedName>
</protein>
<comment type="caution">
    <text evidence="1">The sequence shown here is derived from an EMBL/GenBank/DDBJ whole genome shotgun (WGS) entry which is preliminary data.</text>
</comment>
<proteinExistence type="predicted"/>
<sequence length="120" mass="13623">MHEDCCSWYNMFMINRITDSADIQWECVFRQVLAAPVHDEFQVPKIGIPHPIDQGFRSATDYPKGALAQYSCKTLDGGRIHIREYETYFVVHRDWGDPDSGLGGLITHLINDSPEVLVGV</sequence>
<evidence type="ECO:0000313" key="1">
    <source>
        <dbReference type="EMBL" id="GAI41427.1"/>
    </source>
</evidence>
<gene>
    <name evidence="1" type="ORF">S06H3_39042</name>
</gene>
<organism evidence="1">
    <name type="scientific">marine sediment metagenome</name>
    <dbReference type="NCBI Taxonomy" id="412755"/>
    <lineage>
        <taxon>unclassified sequences</taxon>
        <taxon>metagenomes</taxon>
        <taxon>ecological metagenomes</taxon>
    </lineage>
</organism>
<reference evidence="1" key="1">
    <citation type="journal article" date="2014" name="Front. Microbiol.">
        <title>High frequency of phylogenetically diverse reductive dehalogenase-homologous genes in deep subseafloor sedimentary metagenomes.</title>
        <authorList>
            <person name="Kawai M."/>
            <person name="Futagami T."/>
            <person name="Toyoda A."/>
            <person name="Takaki Y."/>
            <person name="Nishi S."/>
            <person name="Hori S."/>
            <person name="Arai W."/>
            <person name="Tsubouchi T."/>
            <person name="Morono Y."/>
            <person name="Uchiyama I."/>
            <person name="Ito T."/>
            <person name="Fujiyama A."/>
            <person name="Inagaki F."/>
            <person name="Takami H."/>
        </authorList>
    </citation>
    <scope>NUCLEOTIDE SEQUENCE</scope>
    <source>
        <strain evidence="1">Expedition CK06-06</strain>
    </source>
</reference>
<dbReference type="AlphaFoldDB" id="X1NBM3"/>